<name>A0A8S4S575_9NEOP</name>
<evidence type="ECO:0000259" key="6">
    <source>
        <dbReference type="PROSITE" id="PS51504"/>
    </source>
</evidence>
<keyword evidence="4" id="KW-0158">Chromosome</keyword>
<reference evidence="7" key="1">
    <citation type="submission" date="2022-03" db="EMBL/GenBank/DDBJ databases">
        <authorList>
            <person name="Lindestad O."/>
        </authorList>
    </citation>
    <scope>NUCLEOTIDE SEQUENCE</scope>
</reference>
<sequence length="224" mass="24819">MSSNESDIEINSALPAKIKKLPKSPTQDLLKEVKKLSTREMINKALSESRSRKGLSLYAIKKYMQDNYGVDTEKIKYLIKKNIKESVEAGFIIQTKGIGASGSFRLAPGSKQPKKPTKRPKKPKETTGEDEKIEKPKKASVKTADGDTKPKKATKKVTISKTSKTMDKDTMKKSKSVKEKAVRDNAKPGSSSMKTPKKRANMMKRKSIGSIIKPPKMKPKAPAK</sequence>
<feature type="compositionally biased region" description="Basic residues" evidence="5">
    <location>
        <begin position="215"/>
        <end position="224"/>
    </location>
</feature>
<organism evidence="7 8">
    <name type="scientific">Pararge aegeria aegeria</name>
    <dbReference type="NCBI Taxonomy" id="348720"/>
    <lineage>
        <taxon>Eukaryota</taxon>
        <taxon>Metazoa</taxon>
        <taxon>Ecdysozoa</taxon>
        <taxon>Arthropoda</taxon>
        <taxon>Hexapoda</taxon>
        <taxon>Insecta</taxon>
        <taxon>Pterygota</taxon>
        <taxon>Neoptera</taxon>
        <taxon>Endopterygota</taxon>
        <taxon>Lepidoptera</taxon>
        <taxon>Glossata</taxon>
        <taxon>Ditrysia</taxon>
        <taxon>Papilionoidea</taxon>
        <taxon>Nymphalidae</taxon>
        <taxon>Satyrinae</taxon>
        <taxon>Satyrini</taxon>
        <taxon>Parargina</taxon>
        <taxon>Pararge</taxon>
    </lineage>
</organism>
<keyword evidence="2 4" id="KW-0238">DNA-binding</keyword>
<dbReference type="EMBL" id="CAKXAJ010025908">
    <property type="protein sequence ID" value="CAH2245571.1"/>
    <property type="molecule type" value="Genomic_DNA"/>
</dbReference>
<keyword evidence="8" id="KW-1185">Reference proteome</keyword>
<dbReference type="OrthoDB" id="10070184at2759"/>
<evidence type="ECO:0000313" key="8">
    <source>
        <dbReference type="Proteomes" id="UP000838756"/>
    </source>
</evidence>
<dbReference type="AlphaFoldDB" id="A0A8S4S575"/>
<dbReference type="GO" id="GO:0005634">
    <property type="term" value="C:nucleus"/>
    <property type="evidence" value="ECO:0007669"/>
    <property type="project" value="UniProtKB-SubCell"/>
</dbReference>
<evidence type="ECO:0000256" key="4">
    <source>
        <dbReference type="RuleBase" id="RU003894"/>
    </source>
</evidence>
<evidence type="ECO:0000313" key="7">
    <source>
        <dbReference type="EMBL" id="CAH2245571.1"/>
    </source>
</evidence>
<accession>A0A8S4S575</accession>
<comment type="similarity">
    <text evidence="4">Belongs to the histone H1/H5 family.</text>
</comment>
<feature type="compositionally biased region" description="Basic residues" evidence="5">
    <location>
        <begin position="195"/>
        <end position="207"/>
    </location>
</feature>
<dbReference type="InterPro" id="IPR036388">
    <property type="entry name" value="WH-like_DNA-bd_sf"/>
</dbReference>
<comment type="caution">
    <text evidence="7">The sequence shown here is derived from an EMBL/GenBank/DDBJ whole genome shotgun (WGS) entry which is preliminary data.</text>
</comment>
<comment type="subcellular location">
    <subcellularLocation>
        <location evidence="4">Nucleus</location>
    </subcellularLocation>
</comment>
<evidence type="ECO:0000256" key="5">
    <source>
        <dbReference type="SAM" id="MobiDB-lite"/>
    </source>
</evidence>
<dbReference type="GO" id="GO:0030527">
    <property type="term" value="F:structural constituent of chromatin"/>
    <property type="evidence" value="ECO:0007669"/>
    <property type="project" value="InterPro"/>
</dbReference>
<dbReference type="Gene3D" id="1.10.10.10">
    <property type="entry name" value="Winged helix-like DNA-binding domain superfamily/Winged helix DNA-binding domain"/>
    <property type="match status" value="1"/>
</dbReference>
<evidence type="ECO:0000256" key="1">
    <source>
        <dbReference type="ARBA" id="ARBA00002809"/>
    </source>
</evidence>
<dbReference type="SMART" id="SM00526">
    <property type="entry name" value="H15"/>
    <property type="match status" value="1"/>
</dbReference>
<dbReference type="SUPFAM" id="SSF46785">
    <property type="entry name" value="Winged helix' DNA-binding domain"/>
    <property type="match status" value="1"/>
</dbReference>
<evidence type="ECO:0000256" key="2">
    <source>
        <dbReference type="ARBA" id="ARBA00023125"/>
    </source>
</evidence>
<proteinExistence type="inferred from homology"/>
<feature type="compositionally biased region" description="Basic residues" evidence="5">
    <location>
        <begin position="112"/>
        <end position="122"/>
    </location>
</feature>
<dbReference type="InterPro" id="IPR005818">
    <property type="entry name" value="Histone_H1/H5_H15"/>
</dbReference>
<dbReference type="InterPro" id="IPR005819">
    <property type="entry name" value="H1/H5"/>
</dbReference>
<keyword evidence="3 4" id="KW-0539">Nucleus</keyword>
<dbReference type="PRINTS" id="PR00624">
    <property type="entry name" value="HISTONEH5"/>
</dbReference>
<dbReference type="PROSITE" id="PS51504">
    <property type="entry name" value="H15"/>
    <property type="match status" value="1"/>
</dbReference>
<dbReference type="GO" id="GO:0006334">
    <property type="term" value="P:nucleosome assembly"/>
    <property type="evidence" value="ECO:0007669"/>
    <property type="project" value="InterPro"/>
</dbReference>
<gene>
    <name evidence="7" type="primary">jg6518</name>
    <name evidence="7" type="ORF">PAEG_LOCUS21128</name>
</gene>
<dbReference type="CDD" id="cd00073">
    <property type="entry name" value="H15"/>
    <property type="match status" value="1"/>
</dbReference>
<dbReference type="InterPro" id="IPR036390">
    <property type="entry name" value="WH_DNA-bd_sf"/>
</dbReference>
<protein>
    <submittedName>
        <fullName evidence="7">Jg6518 protein</fullName>
    </submittedName>
</protein>
<dbReference type="GO" id="GO:0003677">
    <property type="term" value="F:DNA binding"/>
    <property type="evidence" value="ECO:0007669"/>
    <property type="project" value="UniProtKB-KW"/>
</dbReference>
<feature type="domain" description="H15" evidence="6">
    <location>
        <begin position="34"/>
        <end position="108"/>
    </location>
</feature>
<dbReference type="GO" id="GO:0000786">
    <property type="term" value="C:nucleosome"/>
    <property type="evidence" value="ECO:0007669"/>
    <property type="project" value="InterPro"/>
</dbReference>
<feature type="compositionally biased region" description="Basic and acidic residues" evidence="5">
    <location>
        <begin position="123"/>
        <end position="137"/>
    </location>
</feature>
<evidence type="ECO:0000256" key="3">
    <source>
        <dbReference type="ARBA" id="ARBA00023242"/>
    </source>
</evidence>
<feature type="region of interest" description="Disordered" evidence="5">
    <location>
        <begin position="102"/>
        <end position="224"/>
    </location>
</feature>
<dbReference type="Proteomes" id="UP000838756">
    <property type="component" value="Unassembled WGS sequence"/>
</dbReference>
<dbReference type="Pfam" id="PF00538">
    <property type="entry name" value="Linker_histone"/>
    <property type="match status" value="1"/>
</dbReference>
<comment type="function">
    <text evidence="1">Histones H1 are necessary for the condensation of nucleosome chains into higher-order structures.</text>
</comment>
<feature type="compositionally biased region" description="Basic and acidic residues" evidence="5">
    <location>
        <begin position="164"/>
        <end position="186"/>
    </location>
</feature>